<gene>
    <name evidence="2" type="ORF">AB0C36_21830</name>
</gene>
<name>A0ABV3DK61_9ACTN</name>
<feature type="domain" description="DUF6879" evidence="1">
    <location>
        <begin position="7"/>
        <end position="171"/>
    </location>
</feature>
<evidence type="ECO:0000259" key="1">
    <source>
        <dbReference type="Pfam" id="PF21806"/>
    </source>
</evidence>
<protein>
    <submittedName>
        <fullName evidence="2">DUF6879 family protein</fullName>
    </submittedName>
</protein>
<dbReference type="InterPro" id="IPR049244">
    <property type="entry name" value="DUF6879"/>
</dbReference>
<dbReference type="Proteomes" id="UP001551482">
    <property type="component" value="Unassembled WGS sequence"/>
</dbReference>
<organism evidence="2 3">
    <name type="scientific">Streptodolium elevatio</name>
    <dbReference type="NCBI Taxonomy" id="3157996"/>
    <lineage>
        <taxon>Bacteria</taxon>
        <taxon>Bacillati</taxon>
        <taxon>Actinomycetota</taxon>
        <taxon>Actinomycetes</taxon>
        <taxon>Kitasatosporales</taxon>
        <taxon>Streptomycetaceae</taxon>
        <taxon>Streptodolium</taxon>
    </lineage>
</organism>
<reference evidence="2 3" key="1">
    <citation type="submission" date="2024-06" db="EMBL/GenBank/DDBJ databases">
        <title>The Natural Products Discovery Center: Release of the First 8490 Sequenced Strains for Exploring Actinobacteria Biosynthetic Diversity.</title>
        <authorList>
            <person name="Kalkreuter E."/>
            <person name="Kautsar S.A."/>
            <person name="Yang D."/>
            <person name="Bader C.D."/>
            <person name="Teijaro C.N."/>
            <person name="Fluegel L."/>
            <person name="Davis C.M."/>
            <person name="Simpson J.R."/>
            <person name="Lauterbach L."/>
            <person name="Steele A.D."/>
            <person name="Gui C."/>
            <person name="Meng S."/>
            <person name="Li G."/>
            <person name="Viehrig K."/>
            <person name="Ye F."/>
            <person name="Su P."/>
            <person name="Kiefer A.F."/>
            <person name="Nichols A."/>
            <person name="Cepeda A.J."/>
            <person name="Yan W."/>
            <person name="Fan B."/>
            <person name="Jiang Y."/>
            <person name="Adhikari A."/>
            <person name="Zheng C.-J."/>
            <person name="Schuster L."/>
            <person name="Cowan T.M."/>
            <person name="Smanski M.J."/>
            <person name="Chevrette M.G."/>
            <person name="De Carvalho L.P.S."/>
            <person name="Shen B."/>
        </authorList>
    </citation>
    <scope>NUCLEOTIDE SEQUENCE [LARGE SCALE GENOMIC DNA]</scope>
    <source>
        <strain evidence="2 3">NPDC048946</strain>
    </source>
</reference>
<dbReference type="Pfam" id="PF21806">
    <property type="entry name" value="DUF6879"/>
    <property type="match status" value="1"/>
</dbReference>
<dbReference type="EMBL" id="JBEZFP010000056">
    <property type="protein sequence ID" value="MEU8136140.1"/>
    <property type="molecule type" value="Genomic_DNA"/>
</dbReference>
<evidence type="ECO:0000313" key="2">
    <source>
        <dbReference type="EMBL" id="MEU8136140.1"/>
    </source>
</evidence>
<dbReference type="RefSeq" id="WP_358356425.1">
    <property type="nucleotide sequence ID" value="NZ_JBEZFP010000056.1"/>
</dbReference>
<comment type="caution">
    <text evidence="2">The sequence shown here is derived from an EMBL/GenBank/DDBJ whole genome shotgun (WGS) entry which is preliminary data.</text>
</comment>
<accession>A0ABV3DK61</accession>
<sequence length="189" mass="22019">MLLADADLDPFFDLAKGDIFRMEALPEYRVDVEQPLLRAYLAGEPYDMAREPTKWQSYIRARTSEGINWRKVRVLGDNLTPYERWECEWGYPASARHGQRTRILQRADADRIGLPAYDWWMFDSAIVLKFHYDETGAFVGAEELPGSAAAAHVAWRDRSLDAGVPSERWWAAHPQYWRDNWLTIEPQQT</sequence>
<proteinExistence type="predicted"/>
<evidence type="ECO:0000313" key="3">
    <source>
        <dbReference type="Proteomes" id="UP001551482"/>
    </source>
</evidence>
<keyword evidence="3" id="KW-1185">Reference proteome</keyword>